<dbReference type="InterPro" id="IPR036236">
    <property type="entry name" value="Znf_C2H2_sf"/>
</dbReference>
<dbReference type="EMBL" id="OIVN01006267">
    <property type="protein sequence ID" value="SPD29286.1"/>
    <property type="molecule type" value="Genomic_DNA"/>
</dbReference>
<name>A0A2N9IV53_FAGSY</name>
<feature type="region of interest" description="Disordered" evidence="7">
    <location>
        <begin position="47"/>
        <end position="82"/>
    </location>
</feature>
<dbReference type="GO" id="GO:0008270">
    <property type="term" value="F:zinc ion binding"/>
    <property type="evidence" value="ECO:0007669"/>
    <property type="project" value="UniProtKB-KW"/>
</dbReference>
<evidence type="ECO:0000256" key="7">
    <source>
        <dbReference type="SAM" id="MobiDB-lite"/>
    </source>
</evidence>
<dbReference type="InterPro" id="IPR044246">
    <property type="entry name" value="ZFP3-like"/>
</dbReference>
<evidence type="ECO:0000256" key="3">
    <source>
        <dbReference type="ARBA" id="ARBA00022771"/>
    </source>
</evidence>
<organism evidence="9">
    <name type="scientific">Fagus sylvatica</name>
    <name type="common">Beechnut</name>
    <dbReference type="NCBI Taxonomy" id="28930"/>
    <lineage>
        <taxon>Eukaryota</taxon>
        <taxon>Viridiplantae</taxon>
        <taxon>Streptophyta</taxon>
        <taxon>Embryophyta</taxon>
        <taxon>Tracheophyta</taxon>
        <taxon>Spermatophyta</taxon>
        <taxon>Magnoliopsida</taxon>
        <taxon>eudicotyledons</taxon>
        <taxon>Gunneridae</taxon>
        <taxon>Pentapetalae</taxon>
        <taxon>rosids</taxon>
        <taxon>fabids</taxon>
        <taxon>Fagales</taxon>
        <taxon>Fagaceae</taxon>
        <taxon>Fagus</taxon>
    </lineage>
</organism>
<keyword evidence="4" id="KW-0862">Zinc</keyword>
<keyword evidence="3 6" id="KW-0863">Zinc-finger</keyword>
<dbReference type="PANTHER" id="PTHR47287">
    <property type="entry name" value="C2H2 AND C2HC ZINC FINGERS SUPERFAMILY PROTEIN"/>
    <property type="match status" value="1"/>
</dbReference>
<gene>
    <name evidence="9" type="ORF">FSB_LOCUS57168</name>
</gene>
<dbReference type="SUPFAM" id="SSF57667">
    <property type="entry name" value="beta-beta-alpha zinc fingers"/>
    <property type="match status" value="1"/>
</dbReference>
<dbReference type="GO" id="GO:0009788">
    <property type="term" value="P:negative regulation of abscisic acid-activated signaling pathway"/>
    <property type="evidence" value="ECO:0007669"/>
    <property type="project" value="InterPro"/>
</dbReference>
<feature type="domain" description="C2H2-type" evidence="8">
    <location>
        <begin position="32"/>
        <end position="59"/>
    </location>
</feature>
<dbReference type="GO" id="GO:0005634">
    <property type="term" value="C:nucleus"/>
    <property type="evidence" value="ECO:0007669"/>
    <property type="project" value="UniProtKB-SubCell"/>
</dbReference>
<sequence length="200" mass="22194">MVVTDMEDEVKVAHVGGITSNAEDTTSSSRVFPCLFCSRKFYSSQALGGHQNAHKKERSAARKAKRATHEHQGNLSSSSSLPPFAPSHHLGILHPSMYINAHAANLRCFPTDQSSSDRFGSNGAPRFENVVYYGHGGNFPSNNRYRFEGDEQSFLNWQRSIRCNNFNGGGSSQHLSIVNNDHNLGNYNDKDQKIDLSLHL</sequence>
<comment type="subcellular location">
    <subcellularLocation>
        <location evidence="1">Nucleus</location>
    </subcellularLocation>
</comment>
<dbReference type="Gene3D" id="3.30.160.60">
    <property type="entry name" value="Classic Zinc Finger"/>
    <property type="match status" value="1"/>
</dbReference>
<reference evidence="9" key="1">
    <citation type="submission" date="2018-02" db="EMBL/GenBank/DDBJ databases">
        <authorList>
            <person name="Cohen D.B."/>
            <person name="Kent A.D."/>
        </authorList>
    </citation>
    <scope>NUCLEOTIDE SEQUENCE</scope>
</reference>
<evidence type="ECO:0000259" key="8">
    <source>
        <dbReference type="PROSITE" id="PS50157"/>
    </source>
</evidence>
<keyword evidence="5" id="KW-0539">Nucleus</keyword>
<feature type="compositionally biased region" description="Basic residues" evidence="7">
    <location>
        <begin position="52"/>
        <end position="66"/>
    </location>
</feature>
<dbReference type="InterPro" id="IPR013087">
    <property type="entry name" value="Znf_C2H2_type"/>
</dbReference>
<dbReference type="PROSITE" id="PS50157">
    <property type="entry name" value="ZINC_FINGER_C2H2_2"/>
    <property type="match status" value="1"/>
</dbReference>
<proteinExistence type="predicted"/>
<protein>
    <recommendedName>
        <fullName evidence="8">C2H2-type domain-containing protein</fullName>
    </recommendedName>
</protein>
<evidence type="ECO:0000256" key="6">
    <source>
        <dbReference type="PROSITE-ProRule" id="PRU00042"/>
    </source>
</evidence>
<evidence type="ECO:0000256" key="1">
    <source>
        <dbReference type="ARBA" id="ARBA00004123"/>
    </source>
</evidence>
<evidence type="ECO:0000256" key="2">
    <source>
        <dbReference type="ARBA" id="ARBA00022723"/>
    </source>
</evidence>
<dbReference type="PANTHER" id="PTHR47287:SF15">
    <property type="entry name" value="ZINC FINGER PROTEIN 3-LIKE"/>
    <property type="match status" value="1"/>
</dbReference>
<accession>A0A2N9IV53</accession>
<evidence type="ECO:0000313" key="9">
    <source>
        <dbReference type="EMBL" id="SPD29286.1"/>
    </source>
</evidence>
<evidence type="ECO:0000256" key="5">
    <source>
        <dbReference type="ARBA" id="ARBA00023242"/>
    </source>
</evidence>
<keyword evidence="2" id="KW-0479">Metal-binding</keyword>
<dbReference type="AlphaFoldDB" id="A0A2N9IV53"/>
<dbReference type="PROSITE" id="PS00028">
    <property type="entry name" value="ZINC_FINGER_C2H2_1"/>
    <property type="match status" value="1"/>
</dbReference>
<evidence type="ECO:0000256" key="4">
    <source>
        <dbReference type="ARBA" id="ARBA00022833"/>
    </source>
</evidence>